<accession>A0A165DLZ8</accession>
<sequence length="171" mass="18907">MPKQDNPHSAPSPLSLKLIGFLAWPSINNRLFLGVNCSEDGSSYVHSMPSVNFILPQYLSNSGLPFNTLLKRDQFVEHPDELRMFNNHMHDSEEGCSRQRGTADPDVSGGGTSLGELMVAVTQQRQLNDPRLQQDGHPSRWPTAVPAFLPAGCIELPRTAVVYIVLQSDQI</sequence>
<organism evidence="1 2">
    <name type="scientific">Laetiporus sulphureus 93-53</name>
    <dbReference type="NCBI Taxonomy" id="1314785"/>
    <lineage>
        <taxon>Eukaryota</taxon>
        <taxon>Fungi</taxon>
        <taxon>Dikarya</taxon>
        <taxon>Basidiomycota</taxon>
        <taxon>Agaricomycotina</taxon>
        <taxon>Agaricomycetes</taxon>
        <taxon>Polyporales</taxon>
        <taxon>Laetiporus</taxon>
    </lineage>
</organism>
<dbReference type="RefSeq" id="XP_040762912.1">
    <property type="nucleotide sequence ID" value="XM_040907124.1"/>
</dbReference>
<dbReference type="OrthoDB" id="823504at2759"/>
<gene>
    <name evidence="1" type="ORF">LAESUDRAFT_715185</name>
</gene>
<dbReference type="AlphaFoldDB" id="A0A165DLZ8"/>
<evidence type="ECO:0000313" key="2">
    <source>
        <dbReference type="Proteomes" id="UP000076871"/>
    </source>
</evidence>
<protein>
    <submittedName>
        <fullName evidence="1">Uncharacterized protein</fullName>
    </submittedName>
</protein>
<dbReference type="GeneID" id="63824153"/>
<name>A0A165DLZ8_9APHY</name>
<dbReference type="EMBL" id="KV427632">
    <property type="protein sequence ID" value="KZT05172.1"/>
    <property type="molecule type" value="Genomic_DNA"/>
</dbReference>
<proteinExistence type="predicted"/>
<dbReference type="Proteomes" id="UP000076871">
    <property type="component" value="Unassembled WGS sequence"/>
</dbReference>
<reference evidence="1 2" key="1">
    <citation type="journal article" date="2016" name="Mol. Biol. Evol.">
        <title>Comparative Genomics of Early-Diverging Mushroom-Forming Fungi Provides Insights into the Origins of Lignocellulose Decay Capabilities.</title>
        <authorList>
            <person name="Nagy L.G."/>
            <person name="Riley R."/>
            <person name="Tritt A."/>
            <person name="Adam C."/>
            <person name="Daum C."/>
            <person name="Floudas D."/>
            <person name="Sun H."/>
            <person name="Yadav J.S."/>
            <person name="Pangilinan J."/>
            <person name="Larsson K.H."/>
            <person name="Matsuura K."/>
            <person name="Barry K."/>
            <person name="Labutti K."/>
            <person name="Kuo R."/>
            <person name="Ohm R.A."/>
            <person name="Bhattacharya S.S."/>
            <person name="Shirouzu T."/>
            <person name="Yoshinaga Y."/>
            <person name="Martin F.M."/>
            <person name="Grigoriev I.V."/>
            <person name="Hibbett D.S."/>
        </authorList>
    </citation>
    <scope>NUCLEOTIDE SEQUENCE [LARGE SCALE GENOMIC DNA]</scope>
    <source>
        <strain evidence="1 2">93-53</strain>
    </source>
</reference>
<keyword evidence="2" id="KW-1185">Reference proteome</keyword>
<evidence type="ECO:0000313" key="1">
    <source>
        <dbReference type="EMBL" id="KZT05172.1"/>
    </source>
</evidence>
<dbReference type="InParanoid" id="A0A165DLZ8"/>